<sequence length="154" mass="18451">MKKSEAHEEKRIERKADISTYIDRLQYAINSGNAKVQFQKDRKVDERRDKKYTNRYTMLTLFPDEDEVEVMKRELEQLTVEDYIETVKDKRYPKRSEMTVFGKKYSDEDVYIKIRVEILDAIAAGGDNHIFVMSFHFAEEKFVDDDFPYRKKQG</sequence>
<evidence type="ECO:0000313" key="2">
    <source>
        <dbReference type="Proteomes" id="UP001329915"/>
    </source>
</evidence>
<dbReference type="EMBL" id="CP121694">
    <property type="protein sequence ID" value="WRO20993.1"/>
    <property type="molecule type" value="Genomic_DNA"/>
</dbReference>
<dbReference type="AlphaFoldDB" id="A0AAU0UI40"/>
<name>A0AAU0UI40_9FIRM</name>
<protein>
    <submittedName>
        <fullName evidence="1">Uncharacterized protein</fullName>
    </submittedName>
</protein>
<accession>A0AAU0UI40</accession>
<organism evidence="1 2">
    <name type="scientific">Metallumcola ferriviriculae</name>
    <dbReference type="NCBI Taxonomy" id="3039180"/>
    <lineage>
        <taxon>Bacteria</taxon>
        <taxon>Bacillati</taxon>
        <taxon>Bacillota</taxon>
        <taxon>Clostridia</taxon>
        <taxon>Neomoorellales</taxon>
        <taxon>Desulfitibacteraceae</taxon>
        <taxon>Metallumcola</taxon>
    </lineage>
</organism>
<evidence type="ECO:0000313" key="1">
    <source>
        <dbReference type="EMBL" id="WRO20993.1"/>
    </source>
</evidence>
<dbReference type="RefSeq" id="WP_366923868.1">
    <property type="nucleotide sequence ID" value="NZ_CP121694.1"/>
</dbReference>
<keyword evidence="2" id="KW-1185">Reference proteome</keyword>
<dbReference type="KEGG" id="dbc:MFMK1_000784"/>
<reference evidence="1 2" key="1">
    <citation type="submission" date="2023-04" db="EMBL/GenBank/DDBJ databases">
        <authorList>
            <person name="Hsu D."/>
        </authorList>
    </citation>
    <scope>NUCLEOTIDE SEQUENCE [LARGE SCALE GENOMIC DNA]</scope>
    <source>
        <strain evidence="1 2">MK1</strain>
    </source>
</reference>
<dbReference type="Proteomes" id="UP001329915">
    <property type="component" value="Chromosome"/>
</dbReference>
<proteinExistence type="predicted"/>
<gene>
    <name evidence="1" type="ORF">MFMK1_000784</name>
</gene>